<keyword evidence="3" id="KW-1003">Cell membrane</keyword>
<evidence type="ECO:0000256" key="6">
    <source>
        <dbReference type="ARBA" id="ARBA00022968"/>
    </source>
</evidence>
<gene>
    <name evidence="18" type="ORF">PG991_001015</name>
</gene>
<proteinExistence type="inferred from homology"/>
<evidence type="ECO:0000256" key="1">
    <source>
        <dbReference type="ARBA" id="ARBA00004401"/>
    </source>
</evidence>
<keyword evidence="19" id="KW-1185">Reference proteome</keyword>
<dbReference type="Gene3D" id="3.20.20.80">
    <property type="entry name" value="Glycosidases"/>
    <property type="match status" value="1"/>
</dbReference>
<keyword evidence="7" id="KW-1133">Transmembrane helix</keyword>
<reference evidence="18 19" key="1">
    <citation type="submission" date="2023-01" db="EMBL/GenBank/DDBJ databases">
        <title>Analysis of 21 Apiospora genomes using comparative genomics revels a genus with tremendous synthesis potential of carbohydrate active enzymes and secondary metabolites.</title>
        <authorList>
            <person name="Sorensen T."/>
        </authorList>
    </citation>
    <scope>NUCLEOTIDE SEQUENCE [LARGE SCALE GENOMIC DNA]</scope>
    <source>
        <strain evidence="18 19">CBS 20057</strain>
    </source>
</reference>
<evidence type="ECO:0000256" key="15">
    <source>
        <dbReference type="ARBA" id="ARBA00041260"/>
    </source>
</evidence>
<keyword evidence="9" id="KW-0325">Glycoprotein</keyword>
<name>A0ABR1SVD8_9PEZI</name>
<protein>
    <recommendedName>
        <fullName evidence="14">glucan 1,3-beta-glucosidase</fullName>
        <ecNumber evidence="14">3.2.1.58</ecNumber>
    </recommendedName>
    <alternativeName>
        <fullName evidence="15">Exo-1,3-beta-glucanase D</fullName>
    </alternativeName>
</protein>
<sequence length="411" mass="45614">MLGSPPLAFLAATASAASISARADPLRPRWQPGSTPIRGVNLGSQFIVEPWMAADAWRDMGCGDAPDEWTCVQSLGQDKADAAFKKHWASWVTKDDISKIASLKLNTIRIPVGFWIKEDLVDRGSEHYPKGGLAYLDKIVGWASDAGLQVIIDLHGGPGSQSKDQSFTGHSTSNPGFYTPANFERANKFLEWMSERIHKNTAYRNVYALQVMNEPVHADNEFGSQAAAMVKDFYPAAWTRIRNREKSLGVAAKDQLNIMFMGQSWGSGDPASHLPSDHSLMSTDDHKYYKWDPKFGGQSTRQDYLSAACGDNDHGSSVVGEWSLQVATDDGDDKNWSPKNNENNQDLKQFYREFWGAQAQAYEKAGGWVFWSWKCNWIGGFSEYRWCYEAAVDAGVIPKDATTAKSVSPCK</sequence>
<evidence type="ECO:0000256" key="3">
    <source>
        <dbReference type="ARBA" id="ARBA00022475"/>
    </source>
</evidence>
<comment type="catalytic activity">
    <reaction evidence="12">
        <text>Successive hydrolysis of beta-D-glucose units from the non-reducing ends of (1-&gt;3)-beta-D-glucans, releasing alpha-glucose.</text>
        <dbReference type="EC" id="3.2.1.58"/>
    </reaction>
</comment>
<evidence type="ECO:0000313" key="19">
    <source>
        <dbReference type="Proteomes" id="UP001396898"/>
    </source>
</evidence>
<keyword evidence="4" id="KW-0812">Transmembrane</keyword>
<dbReference type="InterPro" id="IPR050386">
    <property type="entry name" value="Glycosyl_hydrolase_5"/>
</dbReference>
<evidence type="ECO:0000256" key="8">
    <source>
        <dbReference type="ARBA" id="ARBA00023136"/>
    </source>
</evidence>
<evidence type="ECO:0000313" key="18">
    <source>
        <dbReference type="EMBL" id="KAK8037669.1"/>
    </source>
</evidence>
<dbReference type="Proteomes" id="UP001396898">
    <property type="component" value="Unassembled WGS sequence"/>
</dbReference>
<evidence type="ECO:0000256" key="10">
    <source>
        <dbReference type="ARBA" id="ARBA00023295"/>
    </source>
</evidence>
<organism evidence="18 19">
    <name type="scientific">Apiospora marii</name>
    <dbReference type="NCBI Taxonomy" id="335849"/>
    <lineage>
        <taxon>Eukaryota</taxon>
        <taxon>Fungi</taxon>
        <taxon>Dikarya</taxon>
        <taxon>Ascomycota</taxon>
        <taxon>Pezizomycotina</taxon>
        <taxon>Sordariomycetes</taxon>
        <taxon>Xylariomycetidae</taxon>
        <taxon>Amphisphaeriales</taxon>
        <taxon>Apiosporaceae</taxon>
        <taxon>Apiospora</taxon>
    </lineage>
</organism>
<evidence type="ECO:0000256" key="14">
    <source>
        <dbReference type="ARBA" id="ARBA00038929"/>
    </source>
</evidence>
<comment type="similarity">
    <text evidence="2 16">Belongs to the glycosyl hydrolase 5 (cellulase A) family.</text>
</comment>
<evidence type="ECO:0000256" key="13">
    <source>
        <dbReference type="ARBA" id="ARBA00037126"/>
    </source>
</evidence>
<feature type="domain" description="Glycoside hydrolase family 5" evidence="17">
    <location>
        <begin position="83"/>
        <end position="374"/>
    </location>
</feature>
<dbReference type="PANTHER" id="PTHR31297">
    <property type="entry name" value="GLUCAN ENDO-1,6-BETA-GLUCOSIDASE B"/>
    <property type="match status" value="1"/>
</dbReference>
<comment type="subcellular location">
    <subcellularLocation>
        <location evidence="1">Cell membrane</location>
        <topology evidence="1">Single-pass type II membrane protein</topology>
    </subcellularLocation>
</comment>
<evidence type="ECO:0000256" key="7">
    <source>
        <dbReference type="ARBA" id="ARBA00022989"/>
    </source>
</evidence>
<keyword evidence="5 16" id="KW-0378">Hydrolase</keyword>
<dbReference type="Pfam" id="PF00150">
    <property type="entry name" value="Cellulase"/>
    <property type="match status" value="1"/>
</dbReference>
<keyword evidence="11" id="KW-0961">Cell wall biogenesis/degradation</keyword>
<keyword evidence="6" id="KW-0735">Signal-anchor</keyword>
<keyword evidence="8" id="KW-0472">Membrane</keyword>
<evidence type="ECO:0000256" key="12">
    <source>
        <dbReference type="ARBA" id="ARBA00036824"/>
    </source>
</evidence>
<dbReference type="PANTHER" id="PTHR31297:SF34">
    <property type="entry name" value="GLUCAN 1,3-BETA-GLUCOSIDASE 2"/>
    <property type="match status" value="1"/>
</dbReference>
<evidence type="ECO:0000256" key="4">
    <source>
        <dbReference type="ARBA" id="ARBA00022692"/>
    </source>
</evidence>
<evidence type="ECO:0000256" key="16">
    <source>
        <dbReference type="RuleBase" id="RU361153"/>
    </source>
</evidence>
<dbReference type="EMBL" id="JAQQWI010000002">
    <property type="protein sequence ID" value="KAK8037669.1"/>
    <property type="molecule type" value="Genomic_DNA"/>
</dbReference>
<comment type="function">
    <text evidence="13">Glucosidase involved in the degradation of cellulosic biomass. Active on lichenan.</text>
</comment>
<evidence type="ECO:0000256" key="5">
    <source>
        <dbReference type="ARBA" id="ARBA00022801"/>
    </source>
</evidence>
<evidence type="ECO:0000256" key="11">
    <source>
        <dbReference type="ARBA" id="ARBA00023316"/>
    </source>
</evidence>
<dbReference type="InterPro" id="IPR017853">
    <property type="entry name" value="GH"/>
</dbReference>
<evidence type="ECO:0000256" key="2">
    <source>
        <dbReference type="ARBA" id="ARBA00005641"/>
    </source>
</evidence>
<dbReference type="SUPFAM" id="SSF51445">
    <property type="entry name" value="(Trans)glycosidases"/>
    <property type="match status" value="1"/>
</dbReference>
<keyword evidence="10 16" id="KW-0326">Glycosidase</keyword>
<accession>A0ABR1SVD8</accession>
<dbReference type="EC" id="3.2.1.58" evidence="14"/>
<evidence type="ECO:0000256" key="9">
    <source>
        <dbReference type="ARBA" id="ARBA00023180"/>
    </source>
</evidence>
<evidence type="ECO:0000259" key="17">
    <source>
        <dbReference type="Pfam" id="PF00150"/>
    </source>
</evidence>
<dbReference type="InterPro" id="IPR001547">
    <property type="entry name" value="Glyco_hydro_5"/>
</dbReference>
<comment type="caution">
    <text evidence="18">The sequence shown here is derived from an EMBL/GenBank/DDBJ whole genome shotgun (WGS) entry which is preliminary data.</text>
</comment>